<dbReference type="SUPFAM" id="SSF50814">
    <property type="entry name" value="Lipocalins"/>
    <property type="match status" value="1"/>
</dbReference>
<sequence length="172" mass="18489">MPRLIPALLLTLLAACTQTTRLDGFRNQGPIYSNAVLDLRLLQGTWTQAAAFSTSRATCHPGGAEIATTPTGLAIRARLCLNGSDIAYSGPLAITGPGRLRPMGQAAAPLNRDWWLLWADTDLRTLVLGTPDGSFGFILNRGGPLSPDRLAAARDILDWNGYDISRLATFTR</sequence>
<protein>
    <submittedName>
        <fullName evidence="2">Lipocalin family protein</fullName>
    </submittedName>
</protein>
<dbReference type="InterPro" id="IPR012674">
    <property type="entry name" value="Calycin"/>
</dbReference>
<dbReference type="Gene3D" id="2.40.128.20">
    <property type="match status" value="1"/>
</dbReference>
<dbReference type="Pfam" id="PF08212">
    <property type="entry name" value="Lipocalin_2"/>
    <property type="match status" value="1"/>
</dbReference>
<feature type="domain" description="Lipocalin/cytosolic fatty-acid binding" evidence="1">
    <location>
        <begin position="108"/>
        <end position="169"/>
    </location>
</feature>
<dbReference type="PROSITE" id="PS51257">
    <property type="entry name" value="PROKAR_LIPOPROTEIN"/>
    <property type="match status" value="1"/>
</dbReference>
<accession>A0ABY8Q6F5</accession>
<evidence type="ECO:0000313" key="3">
    <source>
        <dbReference type="Proteomes" id="UP001230978"/>
    </source>
</evidence>
<keyword evidence="3" id="KW-1185">Reference proteome</keyword>
<gene>
    <name evidence="2" type="ORF">QF092_16835</name>
</gene>
<name>A0ABY8Q6F5_9RHOB</name>
<proteinExistence type="predicted"/>
<dbReference type="Proteomes" id="UP001230978">
    <property type="component" value="Chromosome"/>
</dbReference>
<organism evidence="2 3">
    <name type="scientific">Fuscovulum ytuae</name>
    <dbReference type="NCBI Taxonomy" id="3042299"/>
    <lineage>
        <taxon>Bacteria</taxon>
        <taxon>Pseudomonadati</taxon>
        <taxon>Pseudomonadota</taxon>
        <taxon>Alphaproteobacteria</taxon>
        <taxon>Rhodobacterales</taxon>
        <taxon>Paracoccaceae</taxon>
        <taxon>Fuscovulum</taxon>
    </lineage>
</organism>
<dbReference type="RefSeq" id="WP_281465706.1">
    <property type="nucleotide sequence ID" value="NZ_CP124535.1"/>
</dbReference>
<evidence type="ECO:0000313" key="2">
    <source>
        <dbReference type="EMBL" id="WGV15895.1"/>
    </source>
</evidence>
<reference evidence="2 3" key="1">
    <citation type="submission" date="2023-04" db="EMBL/GenBank/DDBJ databases">
        <title>YMD61, complete Genome.</title>
        <authorList>
            <person name="Zhang J."/>
        </authorList>
    </citation>
    <scope>NUCLEOTIDE SEQUENCE [LARGE SCALE GENOMIC DNA]</scope>
    <source>
        <strain evidence="2 3">YMD61</strain>
    </source>
</reference>
<evidence type="ECO:0000259" key="1">
    <source>
        <dbReference type="Pfam" id="PF08212"/>
    </source>
</evidence>
<dbReference type="InterPro" id="IPR000566">
    <property type="entry name" value="Lipocln_cytosolic_FA-bd_dom"/>
</dbReference>
<dbReference type="EMBL" id="CP124535">
    <property type="protein sequence ID" value="WGV15895.1"/>
    <property type="molecule type" value="Genomic_DNA"/>
</dbReference>